<gene>
    <name evidence="1" type="ORF">GM1_025_00790</name>
</gene>
<comment type="caution">
    <text evidence="1">The sequence shown here is derived from an EMBL/GenBank/DDBJ whole genome shotgun (WGS) entry which is preliminary data.</text>
</comment>
<name>M3THQ2_GORML</name>
<dbReference type="EMBL" id="BAOP01000025">
    <property type="protein sequence ID" value="GAC81031.1"/>
    <property type="molecule type" value="Genomic_DNA"/>
</dbReference>
<reference evidence="1 2" key="1">
    <citation type="submission" date="2013-02" db="EMBL/GenBank/DDBJ databases">
        <title>Whole genome shotgun sequence of Gordonia malaquae NBRC 108250.</title>
        <authorList>
            <person name="Yoshida I."/>
            <person name="Hosoyama A."/>
            <person name="Tsuchikane K."/>
            <person name="Ando Y."/>
            <person name="Baba S."/>
            <person name="Ohji S."/>
            <person name="Hamada M."/>
            <person name="Tamura T."/>
            <person name="Yamazoe A."/>
            <person name="Yamazaki S."/>
            <person name="Fujita N."/>
        </authorList>
    </citation>
    <scope>NUCLEOTIDE SEQUENCE [LARGE SCALE GENOMIC DNA]</scope>
    <source>
        <strain evidence="1 2">NBRC 108250</strain>
    </source>
</reference>
<sequence>MDNYGLRIPGVTNREFFGGLLANLETADRAGLNDLLLSTRKHSLEGLGIPEEMIADVDVPEPLVAW</sequence>
<dbReference type="STRING" id="410332.SAMN04488550_4482"/>
<organism evidence="1 2">
    <name type="scientific">Gordonia malaquae NBRC 108250</name>
    <dbReference type="NCBI Taxonomy" id="1223542"/>
    <lineage>
        <taxon>Bacteria</taxon>
        <taxon>Bacillati</taxon>
        <taxon>Actinomycetota</taxon>
        <taxon>Actinomycetes</taxon>
        <taxon>Mycobacteriales</taxon>
        <taxon>Gordoniaceae</taxon>
        <taxon>Gordonia</taxon>
    </lineage>
</organism>
<evidence type="ECO:0000313" key="1">
    <source>
        <dbReference type="EMBL" id="GAC81031.1"/>
    </source>
</evidence>
<dbReference type="Proteomes" id="UP000035009">
    <property type="component" value="Unassembled WGS sequence"/>
</dbReference>
<protein>
    <submittedName>
        <fullName evidence="1">Uncharacterized protein</fullName>
    </submittedName>
</protein>
<proteinExistence type="predicted"/>
<evidence type="ECO:0000313" key="2">
    <source>
        <dbReference type="Proteomes" id="UP000035009"/>
    </source>
</evidence>
<dbReference type="AlphaFoldDB" id="M3THQ2"/>
<accession>M3THQ2</accession>
<keyword evidence="2" id="KW-1185">Reference proteome</keyword>